<comment type="caution">
    <text evidence="2">The sequence shown here is derived from an EMBL/GenBank/DDBJ whole genome shotgun (WGS) entry which is preliminary data.</text>
</comment>
<organism evidence="2 3">
    <name type="scientific">Paramecium pentaurelia</name>
    <dbReference type="NCBI Taxonomy" id="43138"/>
    <lineage>
        <taxon>Eukaryota</taxon>
        <taxon>Sar</taxon>
        <taxon>Alveolata</taxon>
        <taxon>Ciliophora</taxon>
        <taxon>Intramacronucleata</taxon>
        <taxon>Oligohymenophorea</taxon>
        <taxon>Peniculida</taxon>
        <taxon>Parameciidae</taxon>
        <taxon>Paramecium</taxon>
    </lineage>
</organism>
<dbReference type="SMART" id="SM00320">
    <property type="entry name" value="WD40"/>
    <property type="match status" value="2"/>
</dbReference>
<dbReference type="InterPro" id="IPR019775">
    <property type="entry name" value="WD40_repeat_CS"/>
</dbReference>
<evidence type="ECO:0000313" key="3">
    <source>
        <dbReference type="Proteomes" id="UP000689195"/>
    </source>
</evidence>
<feature type="repeat" description="WD" evidence="1">
    <location>
        <begin position="260"/>
        <end position="301"/>
    </location>
</feature>
<dbReference type="Pfam" id="PF00400">
    <property type="entry name" value="WD40"/>
    <property type="match status" value="2"/>
</dbReference>
<protein>
    <submittedName>
        <fullName evidence="2">Uncharacterized protein</fullName>
    </submittedName>
</protein>
<keyword evidence="1" id="KW-0853">WD repeat</keyword>
<reference evidence="2" key="1">
    <citation type="submission" date="2021-01" db="EMBL/GenBank/DDBJ databases">
        <authorList>
            <consortium name="Genoscope - CEA"/>
            <person name="William W."/>
        </authorList>
    </citation>
    <scope>NUCLEOTIDE SEQUENCE</scope>
</reference>
<feature type="repeat" description="WD" evidence="1">
    <location>
        <begin position="218"/>
        <end position="259"/>
    </location>
</feature>
<proteinExistence type="predicted"/>
<accession>A0A8S1YGM5</accession>
<keyword evidence="3" id="KW-1185">Reference proteome</keyword>
<evidence type="ECO:0000313" key="2">
    <source>
        <dbReference type="EMBL" id="CAD8213225.1"/>
    </source>
</evidence>
<dbReference type="OrthoDB" id="189968at2759"/>
<dbReference type="PANTHER" id="PTHR45333:SF1">
    <property type="entry name" value="CHROMOSOME UNDETERMINED SCAFFOLD_625, WHOLE GENOME SHOTGUN SEQUENCE"/>
    <property type="match status" value="1"/>
</dbReference>
<dbReference type="InterPro" id="IPR001680">
    <property type="entry name" value="WD40_rpt"/>
</dbReference>
<dbReference type="Proteomes" id="UP000689195">
    <property type="component" value="Unassembled WGS sequence"/>
</dbReference>
<gene>
    <name evidence="2" type="ORF">PPENT_87.1.T1750045</name>
</gene>
<dbReference type="AlphaFoldDB" id="A0A8S1YGM5"/>
<dbReference type="EMBL" id="CAJJDO010000175">
    <property type="protein sequence ID" value="CAD8213225.1"/>
    <property type="molecule type" value="Genomic_DNA"/>
</dbReference>
<sequence length="405" mass="47040">MIEMLLKENNQDQDCLKFLLNVFFKYLENYNQIENLSPFEKKEDTFQVIINSITHLIKTIKEQDINSVNYYTKIYTETRYQFIKKISQQEVRIQFLKFLVHLNKIDNHFIISGSNALNILVDLKNQILKISELQILLYLYQFCKTQVRLFVIGKNQKQTIYINQMVILVMYNQSITLSVYGIQQKAQIGWSYQLCLVSFDDNSILLWDVTTEQQKAKLDGHSSAIMSVCFFPDGNTLVSCSRDNSIRLWDFKTGQQKAKLDSHTNRVNSVCFSLDGNTLASGSNDKSIRLWNVKAGQEIQSSDNRYNDILENCKISLLQNNPITVITNIPILCISQTPIFKAKGALVLKGEFIIQQSFDLRLVLKSRGCCILESSMKKCHIMIFQNIKNIIKVISYYFFRVMMCF</sequence>
<dbReference type="PANTHER" id="PTHR45333">
    <property type="entry name" value="MEMBRANE PROTEIN-RELATED"/>
    <property type="match status" value="1"/>
</dbReference>
<dbReference type="PROSITE" id="PS50082">
    <property type="entry name" value="WD_REPEATS_2"/>
    <property type="match status" value="2"/>
</dbReference>
<evidence type="ECO:0000256" key="1">
    <source>
        <dbReference type="PROSITE-ProRule" id="PRU00221"/>
    </source>
</evidence>
<dbReference type="PROSITE" id="PS00678">
    <property type="entry name" value="WD_REPEATS_1"/>
    <property type="match status" value="2"/>
</dbReference>
<dbReference type="PROSITE" id="PS50294">
    <property type="entry name" value="WD_REPEATS_REGION"/>
    <property type="match status" value="2"/>
</dbReference>
<name>A0A8S1YGM5_9CILI</name>